<dbReference type="PANTHER" id="PTHR45526">
    <property type="entry name" value="TRANSCRIPTIONAL REGULATORY PROTEIN DPIA"/>
    <property type="match status" value="1"/>
</dbReference>
<evidence type="ECO:0000256" key="11">
    <source>
        <dbReference type="SAM" id="MobiDB-lite"/>
    </source>
</evidence>
<dbReference type="PIRSF" id="PIRSF006171">
    <property type="entry name" value="RR_citrat_malat"/>
    <property type="match status" value="1"/>
</dbReference>
<comment type="subcellular location">
    <subcellularLocation>
        <location evidence="1 9">Cytoplasm</location>
    </subcellularLocation>
</comment>
<feature type="compositionally biased region" description="Basic and acidic residues" evidence="11">
    <location>
        <begin position="219"/>
        <end position="230"/>
    </location>
</feature>
<dbReference type="SMART" id="SM00448">
    <property type="entry name" value="REC"/>
    <property type="match status" value="1"/>
</dbReference>
<reference evidence="14" key="1">
    <citation type="journal article" date="2019" name="Int. J. Syst. Evol. Microbiol.">
        <title>The Global Catalogue of Microorganisms (GCM) 10K type strain sequencing project: providing services to taxonomists for standard genome sequencing and annotation.</title>
        <authorList>
            <consortium name="The Broad Institute Genomics Platform"/>
            <consortium name="The Broad Institute Genome Sequencing Center for Infectious Disease"/>
            <person name="Wu L."/>
            <person name="Ma J."/>
        </authorList>
    </citation>
    <scope>NUCLEOTIDE SEQUENCE [LARGE SCALE GENOMIC DNA]</scope>
    <source>
        <strain evidence="14">JCM 18537</strain>
    </source>
</reference>
<keyword evidence="4 9" id="KW-0902">Two-component regulatory system</keyword>
<evidence type="ECO:0000256" key="8">
    <source>
        <dbReference type="ARBA" id="ARBA00023163"/>
    </source>
</evidence>
<evidence type="ECO:0000256" key="5">
    <source>
        <dbReference type="ARBA" id="ARBA00023015"/>
    </source>
</evidence>
<dbReference type="Pfam" id="PF20714">
    <property type="entry name" value="HTH_64"/>
    <property type="match status" value="1"/>
</dbReference>
<keyword evidence="6 9" id="KW-0238">DNA-binding</keyword>
<keyword evidence="14" id="KW-1185">Reference proteome</keyword>
<evidence type="ECO:0000256" key="7">
    <source>
        <dbReference type="ARBA" id="ARBA00023159"/>
    </source>
</evidence>
<dbReference type="Proteomes" id="UP001501645">
    <property type="component" value="Unassembled WGS sequence"/>
</dbReference>
<name>A0ABP9A9G3_9MICO</name>
<evidence type="ECO:0000259" key="12">
    <source>
        <dbReference type="PROSITE" id="PS50110"/>
    </source>
</evidence>
<gene>
    <name evidence="13" type="ORF">GCM10023351_21550</name>
</gene>
<dbReference type="RefSeq" id="WP_345438995.1">
    <property type="nucleotide sequence ID" value="NZ_BAABKO010000003.1"/>
</dbReference>
<dbReference type="Gene3D" id="3.40.50.2300">
    <property type="match status" value="1"/>
</dbReference>
<evidence type="ECO:0000256" key="1">
    <source>
        <dbReference type="ARBA" id="ARBA00004496"/>
    </source>
</evidence>
<organism evidence="13 14">
    <name type="scientific">Microbacterium gilvum</name>
    <dbReference type="NCBI Taxonomy" id="1336204"/>
    <lineage>
        <taxon>Bacteria</taxon>
        <taxon>Bacillati</taxon>
        <taxon>Actinomycetota</taxon>
        <taxon>Actinomycetes</taxon>
        <taxon>Micrococcales</taxon>
        <taxon>Microbacteriaceae</taxon>
        <taxon>Microbacterium</taxon>
    </lineage>
</organism>
<feature type="region of interest" description="Disordered" evidence="11">
    <location>
        <begin position="210"/>
        <end position="230"/>
    </location>
</feature>
<dbReference type="InterPro" id="IPR011006">
    <property type="entry name" value="CheY-like_superfamily"/>
</dbReference>
<dbReference type="InterPro" id="IPR024187">
    <property type="entry name" value="Sig_transdc_resp-reg_cit/mal"/>
</dbReference>
<dbReference type="EMBL" id="BAABKO010000003">
    <property type="protein sequence ID" value="GAA4776546.1"/>
    <property type="molecule type" value="Genomic_DNA"/>
</dbReference>
<keyword evidence="7 9" id="KW-0010">Activator</keyword>
<keyword evidence="2 9" id="KW-0963">Cytoplasm</keyword>
<dbReference type="InterPro" id="IPR048714">
    <property type="entry name" value="DpiA-like_HTH"/>
</dbReference>
<dbReference type="InterPro" id="IPR036390">
    <property type="entry name" value="WH_DNA-bd_sf"/>
</dbReference>
<evidence type="ECO:0000256" key="9">
    <source>
        <dbReference type="PIRNR" id="PIRNR006171"/>
    </source>
</evidence>
<dbReference type="Pfam" id="PF00072">
    <property type="entry name" value="Response_reg"/>
    <property type="match status" value="1"/>
</dbReference>
<dbReference type="InterPro" id="IPR001789">
    <property type="entry name" value="Sig_transdc_resp-reg_receiver"/>
</dbReference>
<dbReference type="SUPFAM" id="SSF52172">
    <property type="entry name" value="CheY-like"/>
    <property type="match status" value="1"/>
</dbReference>
<evidence type="ECO:0000256" key="3">
    <source>
        <dbReference type="ARBA" id="ARBA00022553"/>
    </source>
</evidence>
<evidence type="ECO:0000256" key="2">
    <source>
        <dbReference type="ARBA" id="ARBA00022490"/>
    </source>
</evidence>
<dbReference type="PANTHER" id="PTHR45526:SF1">
    <property type="entry name" value="TRANSCRIPTIONAL REGULATORY PROTEIN DCUR-RELATED"/>
    <property type="match status" value="1"/>
</dbReference>
<sequence>MTAIRVLVVEDDPRTAAAHGAYVERMAGFALAGTAHTVADTRRAIRDAYGTRDRIHLLLLDLNLPDGHGLELCRELRAAGIVVDVVAVTAVRELDAVREAVAVGVVQYLIKPFTFEVFAAKLRAYREYAERMRSSATSLSQREVDTAFAALRTSNTPGLPKGLSPETLDAVSSLLDTDGRSASEVAEALGLSRVTARRYLEFLADGGTAIRSPRHGGRGRPELEYRRKGA</sequence>
<evidence type="ECO:0000256" key="6">
    <source>
        <dbReference type="ARBA" id="ARBA00023125"/>
    </source>
</evidence>
<evidence type="ECO:0000313" key="13">
    <source>
        <dbReference type="EMBL" id="GAA4776546.1"/>
    </source>
</evidence>
<dbReference type="SUPFAM" id="SSF46785">
    <property type="entry name" value="Winged helix' DNA-binding domain"/>
    <property type="match status" value="1"/>
</dbReference>
<feature type="domain" description="Response regulatory" evidence="12">
    <location>
        <begin position="5"/>
        <end position="126"/>
    </location>
</feature>
<evidence type="ECO:0000256" key="4">
    <source>
        <dbReference type="ARBA" id="ARBA00023012"/>
    </source>
</evidence>
<protein>
    <recommendedName>
        <fullName evidence="9">Transcriptional regulatory protein</fullName>
    </recommendedName>
</protein>
<evidence type="ECO:0000313" key="14">
    <source>
        <dbReference type="Proteomes" id="UP001501645"/>
    </source>
</evidence>
<dbReference type="PROSITE" id="PS50110">
    <property type="entry name" value="RESPONSE_REGULATORY"/>
    <property type="match status" value="1"/>
</dbReference>
<feature type="modified residue" description="4-aspartylphosphate" evidence="10">
    <location>
        <position position="61"/>
    </location>
</feature>
<dbReference type="InterPro" id="IPR051271">
    <property type="entry name" value="2C-system_Tx_regulators"/>
</dbReference>
<proteinExistence type="predicted"/>
<evidence type="ECO:0000256" key="10">
    <source>
        <dbReference type="PROSITE-ProRule" id="PRU00169"/>
    </source>
</evidence>
<comment type="caution">
    <text evidence="13">The sequence shown here is derived from an EMBL/GenBank/DDBJ whole genome shotgun (WGS) entry which is preliminary data.</text>
</comment>
<keyword evidence="5 9" id="KW-0805">Transcription regulation</keyword>
<keyword evidence="8 9" id="KW-0804">Transcription</keyword>
<keyword evidence="3 10" id="KW-0597">Phosphoprotein</keyword>
<accession>A0ABP9A9G3</accession>